<evidence type="ECO:0000256" key="2">
    <source>
        <dbReference type="ARBA" id="ARBA00023125"/>
    </source>
</evidence>
<dbReference type="Gene3D" id="2.60.120.10">
    <property type="entry name" value="Jelly Rolls"/>
    <property type="match status" value="1"/>
</dbReference>
<evidence type="ECO:0000259" key="4">
    <source>
        <dbReference type="PROSITE" id="PS50042"/>
    </source>
</evidence>
<evidence type="ECO:0000256" key="3">
    <source>
        <dbReference type="ARBA" id="ARBA00023163"/>
    </source>
</evidence>
<dbReference type="KEGG" id="sact:DMT42_29375"/>
<protein>
    <submittedName>
        <fullName evidence="6">Crp/Fnr family transcriptional regulator</fullName>
    </submittedName>
</protein>
<gene>
    <name evidence="6" type="ORF">DMT42_29375</name>
</gene>
<evidence type="ECO:0000313" key="7">
    <source>
        <dbReference type="Proteomes" id="UP000247634"/>
    </source>
</evidence>
<dbReference type="Pfam" id="PF00027">
    <property type="entry name" value="cNMP_binding"/>
    <property type="match status" value="1"/>
</dbReference>
<dbReference type="GO" id="GO:0003700">
    <property type="term" value="F:DNA-binding transcription factor activity"/>
    <property type="evidence" value="ECO:0007669"/>
    <property type="project" value="TreeGrafter"/>
</dbReference>
<dbReference type="InterPro" id="IPR018490">
    <property type="entry name" value="cNMP-bd_dom_sf"/>
</dbReference>
<organism evidence="6 7">
    <name type="scientific">Streptomyces actuosus</name>
    <dbReference type="NCBI Taxonomy" id="1885"/>
    <lineage>
        <taxon>Bacteria</taxon>
        <taxon>Bacillati</taxon>
        <taxon>Actinomycetota</taxon>
        <taxon>Actinomycetes</taxon>
        <taxon>Kitasatosporales</taxon>
        <taxon>Streptomycetaceae</taxon>
        <taxon>Streptomyces</taxon>
    </lineage>
</organism>
<dbReference type="PROSITE" id="PS50042">
    <property type="entry name" value="CNMP_BINDING_3"/>
    <property type="match status" value="1"/>
</dbReference>
<dbReference type="SUPFAM" id="SSF46785">
    <property type="entry name" value="Winged helix' DNA-binding domain"/>
    <property type="match status" value="1"/>
</dbReference>
<sequence>MALVVQDRTFLDVLSAEARKDLFRISVERTFRADEHLLREQDDSSHVLVLLEGWAVVSTATDRSSARLILALRRRGEVVGEMAALGGIARSASVTALGPVRTLVVPGARFRAFAGRDPEVSALLMAQLVSRLRTADEERRTLASLTVIQRVAGRLLELGELQRAASGRAATRDTGGPGDEFPVLAQFAQHDLADAVGATREAVAKSLRLLRAAGVVRTRPRRIELIDHDALRLLAAGGNIGFPAP</sequence>
<dbReference type="Pfam" id="PF13545">
    <property type="entry name" value="HTH_Crp_2"/>
    <property type="match status" value="1"/>
</dbReference>
<name>A0A2U9P8G3_STRAS</name>
<keyword evidence="2" id="KW-0238">DNA-binding</keyword>
<evidence type="ECO:0000259" key="5">
    <source>
        <dbReference type="PROSITE" id="PS51063"/>
    </source>
</evidence>
<proteinExistence type="predicted"/>
<dbReference type="SMART" id="SM00100">
    <property type="entry name" value="cNMP"/>
    <property type="match status" value="1"/>
</dbReference>
<dbReference type="Proteomes" id="UP000247634">
    <property type="component" value="Chromosome"/>
</dbReference>
<dbReference type="OrthoDB" id="41390at2"/>
<dbReference type="RefSeq" id="WP_110631830.1">
    <property type="nucleotide sequence ID" value="NZ_CP029788.1"/>
</dbReference>
<dbReference type="SMART" id="SM00419">
    <property type="entry name" value="HTH_CRP"/>
    <property type="match status" value="1"/>
</dbReference>
<dbReference type="InterPro" id="IPR036390">
    <property type="entry name" value="WH_DNA-bd_sf"/>
</dbReference>
<feature type="domain" description="Cyclic nucleotide-binding" evidence="4">
    <location>
        <begin position="10"/>
        <end position="131"/>
    </location>
</feature>
<dbReference type="PANTHER" id="PTHR24567:SF68">
    <property type="entry name" value="DNA-BINDING TRANSCRIPTIONAL DUAL REGULATOR CRP"/>
    <property type="match status" value="1"/>
</dbReference>
<evidence type="ECO:0000256" key="1">
    <source>
        <dbReference type="ARBA" id="ARBA00023015"/>
    </source>
</evidence>
<keyword evidence="1" id="KW-0805">Transcription regulation</keyword>
<accession>A0A2U9P8G3</accession>
<dbReference type="GO" id="GO:0003677">
    <property type="term" value="F:DNA binding"/>
    <property type="evidence" value="ECO:0007669"/>
    <property type="project" value="UniProtKB-KW"/>
</dbReference>
<dbReference type="CDD" id="cd00038">
    <property type="entry name" value="CAP_ED"/>
    <property type="match status" value="1"/>
</dbReference>
<feature type="domain" description="HTH crp-type" evidence="5">
    <location>
        <begin position="145"/>
        <end position="229"/>
    </location>
</feature>
<dbReference type="InterPro" id="IPR012318">
    <property type="entry name" value="HTH_CRP"/>
</dbReference>
<dbReference type="AlphaFoldDB" id="A0A2U9P8G3"/>
<keyword evidence="3" id="KW-0804">Transcription</keyword>
<dbReference type="SUPFAM" id="SSF51206">
    <property type="entry name" value="cAMP-binding domain-like"/>
    <property type="match status" value="1"/>
</dbReference>
<dbReference type="PANTHER" id="PTHR24567">
    <property type="entry name" value="CRP FAMILY TRANSCRIPTIONAL REGULATORY PROTEIN"/>
    <property type="match status" value="1"/>
</dbReference>
<dbReference type="GO" id="GO:0005829">
    <property type="term" value="C:cytosol"/>
    <property type="evidence" value="ECO:0007669"/>
    <property type="project" value="TreeGrafter"/>
</dbReference>
<reference evidence="6 7" key="1">
    <citation type="submission" date="2018-06" db="EMBL/GenBank/DDBJ databases">
        <title>The complete genome sequence of a nosiheptide producer Streptomyces actuosus ATCC 25421: deducing the ability of producing a new class III lantibiotics.</title>
        <authorList>
            <person name="Liu W."/>
            <person name="Sun F."/>
            <person name="Hu Y."/>
        </authorList>
    </citation>
    <scope>NUCLEOTIDE SEQUENCE [LARGE SCALE GENOMIC DNA]</scope>
    <source>
        <strain evidence="6 7">ATCC 25421</strain>
    </source>
</reference>
<keyword evidence="7" id="KW-1185">Reference proteome</keyword>
<dbReference type="InterPro" id="IPR000595">
    <property type="entry name" value="cNMP-bd_dom"/>
</dbReference>
<evidence type="ECO:0000313" key="6">
    <source>
        <dbReference type="EMBL" id="AWT45996.1"/>
    </source>
</evidence>
<dbReference type="InterPro" id="IPR014710">
    <property type="entry name" value="RmlC-like_jellyroll"/>
</dbReference>
<dbReference type="PROSITE" id="PS51063">
    <property type="entry name" value="HTH_CRP_2"/>
    <property type="match status" value="1"/>
</dbReference>
<dbReference type="InterPro" id="IPR050397">
    <property type="entry name" value="Env_Response_Regulators"/>
</dbReference>
<dbReference type="EMBL" id="CP029788">
    <property type="protein sequence ID" value="AWT45996.1"/>
    <property type="molecule type" value="Genomic_DNA"/>
</dbReference>